<evidence type="ECO:0000313" key="1">
    <source>
        <dbReference type="EMBL" id="MBA4544037.1"/>
    </source>
</evidence>
<dbReference type="PANTHER" id="PTHR34374:SF1">
    <property type="entry name" value="LARGE RIBOSOMAL RNA SUBUNIT ACCUMULATION PROTEIN YCED HOMOLOG 1, CHLOROPLASTIC"/>
    <property type="match status" value="1"/>
</dbReference>
<dbReference type="OrthoDB" id="9790372at2"/>
<dbReference type="PANTHER" id="PTHR34374">
    <property type="entry name" value="LARGE RIBOSOMAL RNA SUBUNIT ACCUMULATION PROTEIN YCED HOMOLOG 1, CHLOROPLASTIC"/>
    <property type="match status" value="1"/>
</dbReference>
<organism evidence="1 2">
    <name type="scientific">Thermoactinomyces daqus</name>
    <dbReference type="NCBI Taxonomy" id="1329516"/>
    <lineage>
        <taxon>Bacteria</taxon>
        <taxon>Bacillati</taxon>
        <taxon>Bacillota</taxon>
        <taxon>Bacilli</taxon>
        <taxon>Bacillales</taxon>
        <taxon>Thermoactinomycetaceae</taxon>
        <taxon>Thermoactinomyces</taxon>
    </lineage>
</organism>
<dbReference type="Pfam" id="PF02620">
    <property type="entry name" value="YceD"/>
    <property type="match status" value="1"/>
</dbReference>
<accession>A0A7W1XCB1</accession>
<reference evidence="1 2" key="1">
    <citation type="submission" date="2020-07" db="EMBL/GenBank/DDBJ databases">
        <authorList>
            <person name="Feng H."/>
        </authorList>
    </citation>
    <scope>NUCLEOTIDE SEQUENCE [LARGE SCALE GENOMIC DNA]</scope>
    <source>
        <strain evidence="2">s-11</strain>
    </source>
</reference>
<dbReference type="InterPro" id="IPR003772">
    <property type="entry name" value="YceD"/>
</dbReference>
<dbReference type="EMBL" id="JACEIP010000026">
    <property type="protein sequence ID" value="MBA4544037.1"/>
    <property type="molecule type" value="Genomic_DNA"/>
</dbReference>
<dbReference type="Proteomes" id="UP000530514">
    <property type="component" value="Unassembled WGS sequence"/>
</dbReference>
<evidence type="ECO:0000313" key="2">
    <source>
        <dbReference type="Proteomes" id="UP000530514"/>
    </source>
</evidence>
<name>A0A7W1XCB1_9BACL</name>
<comment type="caution">
    <text evidence="1">The sequence shown here is derived from an EMBL/GenBank/DDBJ whole genome shotgun (WGS) entry which is preliminary data.</text>
</comment>
<dbReference type="RefSeq" id="WP_052153969.1">
    <property type="nucleotide sequence ID" value="NZ_JACEIP010000026.1"/>
</dbReference>
<proteinExistence type="predicted"/>
<keyword evidence="2" id="KW-1185">Reference proteome</keyword>
<sequence length="172" mass="19458">MQISLHKLNQAKAGQLDLRETVTLDALPGEVPGLVRLEPVQVKARVSLLDPHLIEADTEQSTEATFSCSKCLSEFTLPIHVKWKEYFTDEAHRAVETEEQEIHLIDGNVLDLDPMIREAVLLQFPYIPVCREDCKGLCPKCGTNKNVETCNCQIEKIDPRLAALQDWFEDKS</sequence>
<protein>
    <submittedName>
        <fullName evidence="1">DUF177 domain-containing protein</fullName>
    </submittedName>
</protein>
<dbReference type="AlphaFoldDB" id="A0A7W1XCB1"/>
<gene>
    <name evidence="1" type="ORF">H1164_14210</name>
</gene>